<dbReference type="EMBL" id="CABDUW010000936">
    <property type="protein sequence ID" value="VTJ77020.1"/>
    <property type="molecule type" value="Genomic_DNA"/>
</dbReference>
<protein>
    <submittedName>
        <fullName evidence="2">Uncharacterized protein</fullName>
    </submittedName>
</protein>
<keyword evidence="3" id="KW-1185">Reference proteome</keyword>
<proteinExistence type="predicted"/>
<dbReference type="AlphaFoldDB" id="A0A5E4C6Q3"/>
<evidence type="ECO:0000313" key="2">
    <source>
        <dbReference type="EMBL" id="VTJ77020.1"/>
    </source>
</evidence>
<feature type="region of interest" description="Disordered" evidence="1">
    <location>
        <begin position="63"/>
        <end position="90"/>
    </location>
</feature>
<accession>A0A5E4C6Q3</accession>
<organism evidence="2 3">
    <name type="scientific">Marmota monax</name>
    <name type="common">Woodchuck</name>
    <dbReference type="NCBI Taxonomy" id="9995"/>
    <lineage>
        <taxon>Eukaryota</taxon>
        <taxon>Metazoa</taxon>
        <taxon>Chordata</taxon>
        <taxon>Craniata</taxon>
        <taxon>Vertebrata</taxon>
        <taxon>Euteleostomi</taxon>
        <taxon>Mammalia</taxon>
        <taxon>Eutheria</taxon>
        <taxon>Euarchontoglires</taxon>
        <taxon>Glires</taxon>
        <taxon>Rodentia</taxon>
        <taxon>Sciuromorpha</taxon>
        <taxon>Sciuridae</taxon>
        <taxon>Xerinae</taxon>
        <taxon>Marmotini</taxon>
        <taxon>Marmota</taxon>
    </lineage>
</organism>
<dbReference type="Proteomes" id="UP000335636">
    <property type="component" value="Unassembled WGS sequence"/>
</dbReference>
<evidence type="ECO:0000256" key="1">
    <source>
        <dbReference type="SAM" id="MobiDB-lite"/>
    </source>
</evidence>
<evidence type="ECO:0000313" key="3">
    <source>
        <dbReference type="Proteomes" id="UP000335636"/>
    </source>
</evidence>
<gene>
    <name evidence="2" type="ORF">MONAX_5E025812</name>
</gene>
<reference evidence="2" key="1">
    <citation type="submission" date="2019-04" db="EMBL/GenBank/DDBJ databases">
        <authorList>
            <person name="Alioto T."/>
            <person name="Alioto T."/>
        </authorList>
    </citation>
    <scope>NUCLEOTIDE SEQUENCE [LARGE SCALE GENOMIC DNA]</scope>
</reference>
<name>A0A5E4C6Q3_MARMO</name>
<sequence length="109" mass="11701">MTTGPYSVPVATSPGPCRRLYPGEDRASRWTWSPSCPLHVMGHDSAPRLPHCLEVASPRLPLPAHEPGAESALSQRPRVSPQARQAAGRRPVVSPLLPPFACGCCSAIW</sequence>
<comment type="caution">
    <text evidence="2">The sequence shown here is derived from an EMBL/GenBank/DDBJ whole genome shotgun (WGS) entry which is preliminary data.</text>
</comment>